<keyword evidence="2 8" id="KW-0812">Transmembrane</keyword>
<keyword evidence="5 8" id="KW-0472">Membrane</keyword>
<evidence type="ECO:0000256" key="2">
    <source>
        <dbReference type="ARBA" id="ARBA00022692"/>
    </source>
</evidence>
<feature type="transmembrane region" description="Helical" evidence="8">
    <location>
        <begin position="91"/>
        <end position="116"/>
    </location>
</feature>
<comment type="subcellular location">
    <subcellularLocation>
        <location evidence="1">Membrane</location>
        <topology evidence="1">Multi-pass membrane protein</topology>
    </subcellularLocation>
</comment>
<evidence type="ECO:0000313" key="10">
    <source>
        <dbReference type="EMBL" id="KAH0626260.1"/>
    </source>
</evidence>
<dbReference type="PROSITE" id="PS50259">
    <property type="entry name" value="G_PROTEIN_RECEP_F3_4"/>
    <property type="match status" value="3"/>
</dbReference>
<dbReference type="InterPro" id="IPR028082">
    <property type="entry name" value="Peripla_BP_I"/>
</dbReference>
<evidence type="ECO:0000256" key="7">
    <source>
        <dbReference type="ARBA" id="ARBA00023180"/>
    </source>
</evidence>
<dbReference type="PRINTS" id="PR00248">
    <property type="entry name" value="GPCRMGR"/>
</dbReference>
<keyword evidence="3" id="KW-0732">Signal</keyword>
<keyword evidence="7" id="KW-0325">Glycoprotein</keyword>
<comment type="caution">
    <text evidence="10">The sequence shown here is derived from an EMBL/GenBank/DDBJ whole genome shotgun (WGS) entry which is preliminary data.</text>
</comment>
<feature type="domain" description="G-protein coupled receptors family 3 profile" evidence="9">
    <location>
        <begin position="54"/>
        <end position="109"/>
    </location>
</feature>
<evidence type="ECO:0000256" key="5">
    <source>
        <dbReference type="ARBA" id="ARBA00023136"/>
    </source>
</evidence>
<sequence length="1188" mass="133754">MHCRSENIITRLISTFFFTDTDYWISCSEEEYPNKGRDRCIPKVQNFLSIEESLGIILAFLSLFLSLVTGVVPVVFINQQHIHIVKAINQALSYILLMPLCLCFYSSLLSLVFFFVKQHLALSFPLLSSVLAKTIVVVVAFMSSKPGNIFHKWVGKRLAHSVPCGCSLVQVGCLADKFSSLPRLQQAFDHRRNCGGVQRRIIHTIKCTPMDPLPIPQEWHRPNEILIGGIASHIYQIFPTISFQNHPSQESYDMQIVMTKFYQHILALAFAVHEINEDSKILPNVTLGFHIYDSYSSARLTYRATLDLLCRSQAFIPNYKCGIQSQLIGVIGGLDSDISSYMAHILSLYKIPQVPPSSLCNDKCDLGYRKKKKEGKAFCCYDCVPCPKGKFANQTDMNDCISCSEEEYPNKGRDRCIPKVQNFLSIEESLGIILAFLSLFLSLVTAIVLVVFIKKRHTPIVKANNQALSYILLTSLCLCFLSSLLFLGKPNKTTCLLRQTAFGIVFSIAVSSVLAKTIVVVVAFMASKPGNIFHKWVGKRSREKNVLLYLNSIGDEGTEVPPSSLCNDKCDLGYRKKKKEGKAFYMNDCISCSEEEYPNKGRDRCIPKVQNFLSIEESLGIILAFLSLFLSLVTAIVLAVFIKKRHTPIVKANNQALSYILLTSLCLCFLSSLLFLGKPNKTTCLLRQTAFGIVFSIAVSSVLAKTIVVVVAFMASKPGNIFHKWVGKSVVTKFYQHILALVFSMDKINKNSKILPNITLGFHIYDSYSNSRMTYRTILGILFKSHQFFPSYKCGVQKNVMGVIGGLSSDTSSYIADIFAYVSSQPMVSEEFRFPELYHMVSNEILQYLGVIQLLLHFMWKWVGLIAVDDDRGDHFLQALEPMLSQNGICSESTERIHKNVHFNLIDMISVALSHLPIFKERKARVFVIYGESLTIMWLAATIMAATYFTDGEYLENISAGKVWITTAQTDFTLTAFHTTFDIQVFHGSLSFTIHSKPLPGFKTFLQSISPSGAKGDGFITNFWEQAFECSMPNSDSAKVTDTLCTGQEMLENLPASMFEMSMTGHSYTIYNSVYALAHALHNHYTSRSNHRAIKDKDRLAPQNMEPWKLHSLIQRTFFNNNAGDEIRFNEHGELEAGFDITNLVTFPNNSYVRVKVGRLTTQSPPSKMLTINEDKIQWHRNLSQVGK</sequence>
<feature type="domain" description="G-protein coupled receptors family 3 profile" evidence="9">
    <location>
        <begin position="619"/>
        <end position="719"/>
    </location>
</feature>
<feature type="transmembrane region" description="Helical" evidence="8">
    <location>
        <begin position="500"/>
        <end position="526"/>
    </location>
</feature>
<evidence type="ECO:0000256" key="3">
    <source>
        <dbReference type="ARBA" id="ARBA00022729"/>
    </source>
</evidence>
<feature type="transmembrane region" description="Helical" evidence="8">
    <location>
        <begin position="468"/>
        <end position="488"/>
    </location>
</feature>
<name>A0ABQ7T959_PHRPL</name>
<dbReference type="InterPro" id="IPR000068">
    <property type="entry name" value="GPCR_3_Ca_sens_rcpt-rel"/>
</dbReference>
<feature type="transmembrane region" description="Helical" evidence="8">
    <location>
        <begin position="122"/>
        <end position="142"/>
    </location>
</feature>
<dbReference type="InterPro" id="IPR000337">
    <property type="entry name" value="GPCR_3"/>
</dbReference>
<gene>
    <name evidence="10" type="ORF">JD844_001155</name>
</gene>
<accession>A0ABQ7T959</accession>
<protein>
    <recommendedName>
        <fullName evidence="9">G-protein coupled receptors family 3 profile domain-containing protein</fullName>
    </recommendedName>
</protein>
<feature type="transmembrane region" description="Helical" evidence="8">
    <location>
        <begin position="654"/>
        <end position="677"/>
    </location>
</feature>
<feature type="domain" description="G-protein coupled receptors family 3 profile" evidence="9">
    <location>
        <begin position="430"/>
        <end position="530"/>
    </location>
</feature>
<dbReference type="PANTHER" id="PTHR24061">
    <property type="entry name" value="CALCIUM-SENSING RECEPTOR-RELATED"/>
    <property type="match status" value="1"/>
</dbReference>
<feature type="transmembrane region" description="Helical" evidence="8">
    <location>
        <begin position="430"/>
        <end position="453"/>
    </location>
</feature>
<organism evidence="10 11">
    <name type="scientific">Phrynosoma platyrhinos</name>
    <name type="common">Desert horned lizard</name>
    <dbReference type="NCBI Taxonomy" id="52577"/>
    <lineage>
        <taxon>Eukaryota</taxon>
        <taxon>Metazoa</taxon>
        <taxon>Chordata</taxon>
        <taxon>Craniata</taxon>
        <taxon>Vertebrata</taxon>
        <taxon>Euteleostomi</taxon>
        <taxon>Lepidosauria</taxon>
        <taxon>Squamata</taxon>
        <taxon>Bifurcata</taxon>
        <taxon>Unidentata</taxon>
        <taxon>Episquamata</taxon>
        <taxon>Toxicofera</taxon>
        <taxon>Iguania</taxon>
        <taxon>Phrynosomatidae</taxon>
        <taxon>Phrynosomatinae</taxon>
        <taxon>Phrynosoma</taxon>
    </lineage>
</organism>
<evidence type="ECO:0000259" key="9">
    <source>
        <dbReference type="PROSITE" id="PS50259"/>
    </source>
</evidence>
<dbReference type="EMBL" id="JAIPUX010000521">
    <property type="protein sequence ID" value="KAH0626260.1"/>
    <property type="molecule type" value="Genomic_DNA"/>
</dbReference>
<dbReference type="Pfam" id="PF07562">
    <property type="entry name" value="NCD3G"/>
    <property type="match status" value="1"/>
</dbReference>
<evidence type="ECO:0000256" key="1">
    <source>
        <dbReference type="ARBA" id="ARBA00004141"/>
    </source>
</evidence>
<evidence type="ECO:0000256" key="4">
    <source>
        <dbReference type="ARBA" id="ARBA00022989"/>
    </source>
</evidence>
<evidence type="ECO:0000256" key="8">
    <source>
        <dbReference type="SAM" id="Phobius"/>
    </source>
</evidence>
<dbReference type="Pfam" id="PF00003">
    <property type="entry name" value="7tm_3"/>
    <property type="match status" value="3"/>
</dbReference>
<reference evidence="10 11" key="1">
    <citation type="journal article" date="2022" name="Gigascience">
        <title>A chromosome-level genome assembly and annotation of the desert horned lizard, Phrynosoma platyrhinos, provides insight into chromosomal rearrangements among reptiles.</title>
        <authorList>
            <person name="Koochekian N."/>
            <person name="Ascanio A."/>
            <person name="Farleigh K."/>
            <person name="Card D.C."/>
            <person name="Schield D.R."/>
            <person name="Castoe T.A."/>
            <person name="Jezkova T."/>
        </authorList>
    </citation>
    <scope>NUCLEOTIDE SEQUENCE [LARGE SCALE GENOMIC DNA]</scope>
    <source>
        <strain evidence="10">NK-2021</strain>
    </source>
</reference>
<keyword evidence="6" id="KW-0675">Receptor</keyword>
<feature type="transmembrane region" description="Helical" evidence="8">
    <location>
        <begin position="56"/>
        <end position="79"/>
    </location>
</feature>
<keyword evidence="11" id="KW-1185">Reference proteome</keyword>
<keyword evidence="4 8" id="KW-1133">Transmembrane helix</keyword>
<feature type="transmembrane region" description="Helical" evidence="8">
    <location>
        <begin position="619"/>
        <end position="642"/>
    </location>
</feature>
<dbReference type="Proteomes" id="UP000826234">
    <property type="component" value="Unassembled WGS sequence"/>
</dbReference>
<dbReference type="PANTHER" id="PTHR24061:SF599">
    <property type="entry name" value="G-PROTEIN COUPLED RECEPTORS FAMILY 3 PROFILE DOMAIN-CONTAINING PROTEIN"/>
    <property type="match status" value="1"/>
</dbReference>
<evidence type="ECO:0000256" key="6">
    <source>
        <dbReference type="ARBA" id="ARBA00023170"/>
    </source>
</evidence>
<dbReference type="Gene3D" id="3.40.50.2300">
    <property type="match status" value="3"/>
</dbReference>
<dbReference type="InterPro" id="IPR017978">
    <property type="entry name" value="GPCR_3_C"/>
</dbReference>
<proteinExistence type="predicted"/>
<evidence type="ECO:0000313" key="11">
    <source>
        <dbReference type="Proteomes" id="UP000826234"/>
    </source>
</evidence>
<dbReference type="InterPro" id="IPR011500">
    <property type="entry name" value="GPCR_3_9-Cys_dom"/>
</dbReference>
<dbReference type="SUPFAM" id="SSF53822">
    <property type="entry name" value="Periplasmic binding protein-like I"/>
    <property type="match status" value="2"/>
</dbReference>
<feature type="transmembrane region" description="Helical" evidence="8">
    <location>
        <begin position="689"/>
        <end position="715"/>
    </location>
</feature>